<evidence type="ECO:0000256" key="2">
    <source>
        <dbReference type="ARBA" id="ARBA00023125"/>
    </source>
</evidence>
<dbReference type="HOGENOM" id="CLU_069356_40_0_5"/>
<dbReference type="InterPro" id="IPR036271">
    <property type="entry name" value="Tet_transcr_reg_TetR-rel_C_sf"/>
</dbReference>
<organism evidence="6 7">
    <name type="scientific">Pseudoroseomonas cervicalis ATCC 49957</name>
    <dbReference type="NCBI Taxonomy" id="525371"/>
    <lineage>
        <taxon>Bacteria</taxon>
        <taxon>Pseudomonadati</taxon>
        <taxon>Pseudomonadota</taxon>
        <taxon>Alphaproteobacteria</taxon>
        <taxon>Acetobacterales</taxon>
        <taxon>Roseomonadaceae</taxon>
        <taxon>Roseomonas</taxon>
    </lineage>
</organism>
<proteinExistence type="predicted"/>
<evidence type="ECO:0000313" key="7">
    <source>
        <dbReference type="Proteomes" id="UP000005324"/>
    </source>
</evidence>
<keyword evidence="2 4" id="KW-0238">DNA-binding</keyword>
<name>D5RKY0_9PROT</name>
<dbReference type="PROSITE" id="PS50977">
    <property type="entry name" value="HTH_TETR_2"/>
    <property type="match status" value="1"/>
</dbReference>
<sequence length="226" mass="23708">MPRTPSLRWKDSGGRAAARQAEISTVKICMDPTPRPYRHGNLPAALLQAARAILAEEGIAGLKLRAITRRAGVSHTAAAPHFGDLTGLLSELAATGFEALVAEMLGAEPARATPLAIGRGYLAFALREPALFSLMYRRDMLDPAHPRLRAAQAAADAALSRAAGRPDHPERLSPAEAGRQAMAWASVHGLATLAIAGQLDGLARRADAPLPALLEAALASMADPSR</sequence>
<dbReference type="InterPro" id="IPR001647">
    <property type="entry name" value="HTH_TetR"/>
</dbReference>
<evidence type="ECO:0000256" key="3">
    <source>
        <dbReference type="ARBA" id="ARBA00023163"/>
    </source>
</evidence>
<dbReference type="Proteomes" id="UP000005324">
    <property type="component" value="Unassembled WGS sequence"/>
</dbReference>
<feature type="domain" description="HTH tetR-type" evidence="5">
    <location>
        <begin position="40"/>
        <end position="100"/>
    </location>
</feature>
<dbReference type="GO" id="GO:0000976">
    <property type="term" value="F:transcription cis-regulatory region binding"/>
    <property type="evidence" value="ECO:0007669"/>
    <property type="project" value="TreeGrafter"/>
</dbReference>
<keyword evidence="3" id="KW-0804">Transcription</keyword>
<dbReference type="PANTHER" id="PTHR30055:SF220">
    <property type="entry name" value="TETR-FAMILY REGULATORY PROTEIN"/>
    <property type="match status" value="1"/>
</dbReference>
<gene>
    <name evidence="6" type="ORF">HMPREF0731_1740</name>
</gene>
<dbReference type="Pfam" id="PF00440">
    <property type="entry name" value="TetR_N"/>
    <property type="match status" value="1"/>
</dbReference>
<evidence type="ECO:0000313" key="6">
    <source>
        <dbReference type="EMBL" id="EFH12041.1"/>
    </source>
</evidence>
<keyword evidence="1" id="KW-0805">Transcription regulation</keyword>
<dbReference type="PANTHER" id="PTHR30055">
    <property type="entry name" value="HTH-TYPE TRANSCRIPTIONAL REGULATOR RUTR"/>
    <property type="match status" value="1"/>
</dbReference>
<dbReference type="Pfam" id="PF13305">
    <property type="entry name" value="TetR_C_33"/>
    <property type="match status" value="1"/>
</dbReference>
<keyword evidence="7" id="KW-1185">Reference proteome</keyword>
<evidence type="ECO:0000259" key="5">
    <source>
        <dbReference type="PROSITE" id="PS50977"/>
    </source>
</evidence>
<protein>
    <submittedName>
        <fullName evidence="6">Transcriptional regulator, TetR family</fullName>
    </submittedName>
</protein>
<dbReference type="AlphaFoldDB" id="D5RKY0"/>
<dbReference type="GO" id="GO:0003700">
    <property type="term" value="F:DNA-binding transcription factor activity"/>
    <property type="evidence" value="ECO:0007669"/>
    <property type="project" value="TreeGrafter"/>
</dbReference>
<dbReference type="EMBL" id="ADVL01000286">
    <property type="protein sequence ID" value="EFH12041.1"/>
    <property type="molecule type" value="Genomic_DNA"/>
</dbReference>
<dbReference type="InterPro" id="IPR009057">
    <property type="entry name" value="Homeodomain-like_sf"/>
</dbReference>
<feature type="DNA-binding region" description="H-T-H motif" evidence="4">
    <location>
        <begin position="63"/>
        <end position="82"/>
    </location>
</feature>
<evidence type="ECO:0000256" key="1">
    <source>
        <dbReference type="ARBA" id="ARBA00023015"/>
    </source>
</evidence>
<accession>D5RKY0</accession>
<dbReference type="Gene3D" id="1.10.357.10">
    <property type="entry name" value="Tetracycline Repressor, domain 2"/>
    <property type="match status" value="1"/>
</dbReference>
<dbReference type="InterPro" id="IPR025996">
    <property type="entry name" value="MT1864/Rv1816-like_C"/>
</dbReference>
<comment type="caution">
    <text evidence="6">The sequence shown here is derived from an EMBL/GenBank/DDBJ whole genome shotgun (WGS) entry which is preliminary data.</text>
</comment>
<dbReference type="InterPro" id="IPR050109">
    <property type="entry name" value="HTH-type_TetR-like_transc_reg"/>
</dbReference>
<reference evidence="6 7" key="1">
    <citation type="submission" date="2010-04" db="EMBL/GenBank/DDBJ databases">
        <authorList>
            <person name="Qin X."/>
            <person name="Bachman B."/>
            <person name="Battles P."/>
            <person name="Bell A."/>
            <person name="Bess C."/>
            <person name="Bickham C."/>
            <person name="Chaboub L."/>
            <person name="Chen D."/>
            <person name="Coyle M."/>
            <person name="Deiros D.R."/>
            <person name="Dinh H."/>
            <person name="Forbes L."/>
            <person name="Fowler G."/>
            <person name="Francisco L."/>
            <person name="Fu Q."/>
            <person name="Gubbala S."/>
            <person name="Hale W."/>
            <person name="Han Y."/>
            <person name="Hemphill L."/>
            <person name="Highlander S.K."/>
            <person name="Hirani K."/>
            <person name="Hogues M."/>
            <person name="Jackson L."/>
            <person name="Jakkamsetti A."/>
            <person name="Javaid M."/>
            <person name="Jiang H."/>
            <person name="Korchina V."/>
            <person name="Kovar C."/>
            <person name="Lara F."/>
            <person name="Lee S."/>
            <person name="Mata R."/>
            <person name="Mathew T."/>
            <person name="Moen C."/>
            <person name="Morales K."/>
            <person name="Munidasa M."/>
            <person name="Nazareth L."/>
            <person name="Ngo R."/>
            <person name="Nguyen L."/>
            <person name="Okwuonu G."/>
            <person name="Ongeri F."/>
            <person name="Patil S."/>
            <person name="Petrosino J."/>
            <person name="Pham C."/>
            <person name="Pham P."/>
            <person name="Pu L.-L."/>
            <person name="Puazo M."/>
            <person name="Raj R."/>
            <person name="Reid J."/>
            <person name="Rouhana J."/>
            <person name="Saada N."/>
            <person name="Shang Y."/>
            <person name="Simmons D."/>
            <person name="Thornton R."/>
            <person name="Warren J."/>
            <person name="Weissenberger G."/>
            <person name="Zhang J."/>
            <person name="Zhang L."/>
            <person name="Zhou C."/>
            <person name="Zhu D."/>
            <person name="Muzny D."/>
            <person name="Worley K."/>
            <person name="Gibbs R."/>
        </authorList>
    </citation>
    <scope>NUCLEOTIDE SEQUENCE [LARGE SCALE GENOMIC DNA]</scope>
    <source>
        <strain evidence="6 7">ATCC 49957</strain>
    </source>
</reference>
<evidence type="ECO:0000256" key="4">
    <source>
        <dbReference type="PROSITE-ProRule" id="PRU00335"/>
    </source>
</evidence>
<dbReference type="SUPFAM" id="SSF48498">
    <property type="entry name" value="Tetracyclin repressor-like, C-terminal domain"/>
    <property type="match status" value="1"/>
</dbReference>
<dbReference type="SUPFAM" id="SSF46689">
    <property type="entry name" value="Homeodomain-like"/>
    <property type="match status" value="1"/>
</dbReference>